<organism evidence="2 3">
    <name type="scientific">Oedothorax gibbosus</name>
    <dbReference type="NCBI Taxonomy" id="931172"/>
    <lineage>
        <taxon>Eukaryota</taxon>
        <taxon>Metazoa</taxon>
        <taxon>Ecdysozoa</taxon>
        <taxon>Arthropoda</taxon>
        <taxon>Chelicerata</taxon>
        <taxon>Arachnida</taxon>
        <taxon>Araneae</taxon>
        <taxon>Araneomorphae</taxon>
        <taxon>Entelegynae</taxon>
        <taxon>Araneoidea</taxon>
        <taxon>Linyphiidae</taxon>
        <taxon>Erigoninae</taxon>
        <taxon>Oedothorax</taxon>
    </lineage>
</organism>
<gene>
    <name evidence="2" type="ORF">JTE90_001979</name>
</gene>
<dbReference type="EMBL" id="JAFNEN010000848">
    <property type="protein sequence ID" value="KAG8176840.1"/>
    <property type="molecule type" value="Genomic_DNA"/>
</dbReference>
<dbReference type="Proteomes" id="UP000827092">
    <property type="component" value="Unassembled WGS sequence"/>
</dbReference>
<feature type="coiled-coil region" evidence="1">
    <location>
        <begin position="59"/>
        <end position="89"/>
    </location>
</feature>
<comment type="caution">
    <text evidence="2">The sequence shown here is derived from an EMBL/GenBank/DDBJ whole genome shotgun (WGS) entry which is preliminary data.</text>
</comment>
<evidence type="ECO:0000313" key="2">
    <source>
        <dbReference type="EMBL" id="KAG8176840.1"/>
    </source>
</evidence>
<evidence type="ECO:0000256" key="1">
    <source>
        <dbReference type="SAM" id="Coils"/>
    </source>
</evidence>
<keyword evidence="1" id="KW-0175">Coiled coil</keyword>
<reference evidence="2 3" key="1">
    <citation type="journal article" date="2022" name="Nat. Ecol. Evol.">
        <title>A masculinizing supergene underlies an exaggerated male reproductive morph in a spider.</title>
        <authorList>
            <person name="Hendrickx F."/>
            <person name="De Corte Z."/>
            <person name="Sonet G."/>
            <person name="Van Belleghem S.M."/>
            <person name="Kostlbacher S."/>
            <person name="Vangestel C."/>
        </authorList>
    </citation>
    <scope>NUCLEOTIDE SEQUENCE [LARGE SCALE GENOMIC DNA]</scope>
    <source>
        <strain evidence="2">W744_W776</strain>
    </source>
</reference>
<accession>A0AAV6TZY9</accession>
<sequence length="113" mass="12969">MKADLEEKKKSIKDLEVKALATSKDKKEVGKSALSLFKEANERLKQGIKDNDLNSVRVAQGMLEGAEKLREKEKEHEEKEEKLNRIVNKRKSNIIDVMMKRKKGFDVNKCILG</sequence>
<proteinExistence type="predicted"/>
<protein>
    <submittedName>
        <fullName evidence="2">Uncharacterized protein</fullName>
    </submittedName>
</protein>
<keyword evidence="3" id="KW-1185">Reference proteome</keyword>
<dbReference type="AlphaFoldDB" id="A0AAV6TZY9"/>
<evidence type="ECO:0000313" key="3">
    <source>
        <dbReference type="Proteomes" id="UP000827092"/>
    </source>
</evidence>
<name>A0AAV6TZY9_9ARAC</name>